<reference evidence="1" key="1">
    <citation type="submission" date="2023-07" db="EMBL/GenBank/DDBJ databases">
        <authorList>
            <consortium name="CYATHOMIX"/>
        </authorList>
    </citation>
    <scope>NUCLEOTIDE SEQUENCE</scope>
    <source>
        <strain evidence="1">N/A</strain>
    </source>
</reference>
<comment type="caution">
    <text evidence="1">The sequence shown here is derived from an EMBL/GenBank/DDBJ whole genome shotgun (WGS) entry which is preliminary data.</text>
</comment>
<accession>A0AA36GV07</accession>
<name>A0AA36GV07_CYLNA</name>
<organism evidence="1 2">
    <name type="scientific">Cylicocyclus nassatus</name>
    <name type="common">Nematode worm</name>
    <dbReference type="NCBI Taxonomy" id="53992"/>
    <lineage>
        <taxon>Eukaryota</taxon>
        <taxon>Metazoa</taxon>
        <taxon>Ecdysozoa</taxon>
        <taxon>Nematoda</taxon>
        <taxon>Chromadorea</taxon>
        <taxon>Rhabditida</taxon>
        <taxon>Rhabditina</taxon>
        <taxon>Rhabditomorpha</taxon>
        <taxon>Strongyloidea</taxon>
        <taxon>Strongylidae</taxon>
        <taxon>Cylicocyclus</taxon>
    </lineage>
</organism>
<evidence type="ECO:0000313" key="2">
    <source>
        <dbReference type="Proteomes" id="UP001176961"/>
    </source>
</evidence>
<dbReference type="EMBL" id="CATQJL010000223">
    <property type="protein sequence ID" value="CAJ0598798.1"/>
    <property type="molecule type" value="Genomic_DNA"/>
</dbReference>
<dbReference type="Proteomes" id="UP001176961">
    <property type="component" value="Unassembled WGS sequence"/>
</dbReference>
<protein>
    <submittedName>
        <fullName evidence="1">Uncharacterized protein</fullName>
    </submittedName>
</protein>
<gene>
    <name evidence="1" type="ORF">CYNAS_LOCUS10781</name>
</gene>
<dbReference type="AlphaFoldDB" id="A0AA36GV07"/>
<proteinExistence type="predicted"/>
<keyword evidence="2" id="KW-1185">Reference proteome</keyword>
<sequence length="124" mass="14704">MDGPESTDSEFEDVFDAYFDRYSTRNSQLLRKVDELQIEEVESLLADLYKTRRNLPLKRGHQEGTHNVLLANMGVHVGEDVERERDSFLHRHPGRWEGDFNAFTHRRHAYLWWVLAYLMIAIEV</sequence>
<evidence type="ECO:0000313" key="1">
    <source>
        <dbReference type="EMBL" id="CAJ0598798.1"/>
    </source>
</evidence>